<sequence>MGRLVTGLRRLVGSEPMSLFSFAAPSPRGLLVADDLPALLLEPGRPARCLTGPDLGPGPVPWLLVDGADLRVEEESVPRVSPWLRRALHEGHRRAHFPAGAFSVARPFASPAGPRLIVAGCSDSRLGGWHTRLEESFGRPVPVIAPALALPSLARALFAQTPEPSPFAWSLILALGRAGMRQVAARDGVPVLVRLTPLPPDADALAREIDTTLAYLRRRGYRGGDPCGLLVLGRPGLPSPPPARDGAPPLPAFLQPTVPDDVGTLCDPILSDTLAPLARGAPVLTPQPRAAAEALGLPSAPLGGDTAVDHLVALWALSPGGRPVWQMRPLRTDRPADHARLARRTLGLSLGLAAVTALTLAVAEGIQIPRLMARADTAHHDLQSARDALARVEAALAALPAPPEALRALPATVPEAATPRQLAQRLRTALGPIGGVERLSLEHPGGSLEIRLTLPAPPSVLGEGGDPGRRLAVAFPGHPVTLEKGAAPEGPWQGTLEGPASLLPGPSLTVRLTLEAHP</sequence>
<keyword evidence="2" id="KW-1185">Reference proteome</keyword>
<dbReference type="HOGENOM" id="CLU_525693_0_0_5"/>
<accession>H6SLN5</accession>
<gene>
    <name evidence="1" type="ORF">RSPPHO_02274</name>
</gene>
<dbReference type="EMBL" id="HE663493">
    <property type="protein sequence ID" value="CCG08900.1"/>
    <property type="molecule type" value="Genomic_DNA"/>
</dbReference>
<evidence type="ECO:0000313" key="1">
    <source>
        <dbReference type="EMBL" id="CCG08900.1"/>
    </source>
</evidence>
<organism evidence="1 2">
    <name type="scientific">Pararhodospirillum photometricum DSM 122</name>
    <dbReference type="NCBI Taxonomy" id="1150469"/>
    <lineage>
        <taxon>Bacteria</taxon>
        <taxon>Pseudomonadati</taxon>
        <taxon>Pseudomonadota</taxon>
        <taxon>Alphaproteobacteria</taxon>
        <taxon>Rhodospirillales</taxon>
        <taxon>Rhodospirillaceae</taxon>
        <taxon>Pararhodospirillum</taxon>
    </lineage>
</organism>
<dbReference type="KEGG" id="rpm:RSPPHO_02274"/>
<dbReference type="Proteomes" id="UP000033220">
    <property type="component" value="Chromosome DSM 122"/>
</dbReference>
<name>H6SLN5_PARPM</name>
<dbReference type="AlphaFoldDB" id="H6SLN5"/>
<protein>
    <submittedName>
        <fullName evidence="1">Uncharacterized protein</fullName>
    </submittedName>
</protein>
<proteinExistence type="predicted"/>
<dbReference type="PATRIC" id="fig|1150469.3.peg.2559"/>
<evidence type="ECO:0000313" key="2">
    <source>
        <dbReference type="Proteomes" id="UP000033220"/>
    </source>
</evidence>
<reference evidence="1 2" key="1">
    <citation type="submission" date="2012-02" db="EMBL/GenBank/DDBJ databases">
        <title>Shotgun genome sequence of Phaeospirillum photometricum DSM 122.</title>
        <authorList>
            <person name="Duquesne K."/>
            <person name="Sturgis J."/>
        </authorList>
    </citation>
    <scope>NUCLEOTIDE SEQUENCE [LARGE SCALE GENOMIC DNA]</scope>
    <source>
        <strain evidence="2">DSM122</strain>
    </source>
</reference>
<dbReference type="STRING" id="1150469.RSPPHO_02274"/>